<evidence type="ECO:0000313" key="3">
    <source>
        <dbReference type="Proteomes" id="UP000011980"/>
    </source>
</evidence>
<dbReference type="EMBL" id="ANCE01000211">
    <property type="protein sequence ID" value="EMK20455.1"/>
    <property type="molecule type" value="Genomic_DNA"/>
</dbReference>
<protein>
    <submittedName>
        <fullName evidence="2">Uncharacterized protein</fullName>
    </submittedName>
</protein>
<evidence type="ECO:0000256" key="1">
    <source>
        <dbReference type="SAM" id="MobiDB-lite"/>
    </source>
</evidence>
<comment type="caution">
    <text evidence="2">The sequence shown here is derived from an EMBL/GenBank/DDBJ whole genome shotgun (WGS) entry which is preliminary data.</text>
</comment>
<reference evidence="2 3" key="1">
    <citation type="submission" date="2013-01" db="EMBL/GenBank/DDBJ databases">
        <authorList>
            <person name="Harkins D.M."/>
            <person name="Durkin A.S."/>
            <person name="Brinkac L.M."/>
            <person name="Haft D.H."/>
            <person name="Selengut J.D."/>
            <person name="Sanka R."/>
            <person name="DePew J."/>
            <person name="Purushe J."/>
            <person name="Galloway R.L."/>
            <person name="Vinetz J.M."/>
            <person name="Sutton G.G."/>
            <person name="Nierman W.C."/>
            <person name="Fouts D.E."/>
        </authorList>
    </citation>
    <scope>NUCLEOTIDE SEQUENCE [LARGE SCALE GENOMIC DNA]</scope>
    <source>
        <strain evidence="2 3">Nikolaevo</strain>
    </source>
</reference>
<feature type="region of interest" description="Disordered" evidence="1">
    <location>
        <begin position="26"/>
        <end position="46"/>
    </location>
</feature>
<organism evidence="2 3">
    <name type="scientific">Leptospira kirschneri serovar Bulgarica str. Nikolaevo</name>
    <dbReference type="NCBI Taxonomy" id="1240687"/>
    <lineage>
        <taxon>Bacteria</taxon>
        <taxon>Pseudomonadati</taxon>
        <taxon>Spirochaetota</taxon>
        <taxon>Spirochaetia</taxon>
        <taxon>Leptospirales</taxon>
        <taxon>Leptospiraceae</taxon>
        <taxon>Leptospira</taxon>
    </lineage>
</organism>
<accession>M6EWL4</accession>
<gene>
    <name evidence="2" type="ORF">LEP1GSC008_0631</name>
</gene>
<sequence>MPKWIESELGRAIQYSWEQIENENLVQNDDNDLDGRSDGLRHNPNA</sequence>
<dbReference type="PATRIC" id="fig|1240687.3.peg.4486"/>
<dbReference type="AlphaFoldDB" id="M6EWL4"/>
<proteinExistence type="predicted"/>
<dbReference type="Proteomes" id="UP000011980">
    <property type="component" value="Unassembled WGS sequence"/>
</dbReference>
<feature type="compositionally biased region" description="Basic and acidic residues" evidence="1">
    <location>
        <begin position="33"/>
        <end position="46"/>
    </location>
</feature>
<name>M6EWL4_9LEPT</name>
<evidence type="ECO:0000313" key="2">
    <source>
        <dbReference type="EMBL" id="EMK20455.1"/>
    </source>
</evidence>